<name>F2UBN8_SALR5</name>
<keyword evidence="2 3" id="KW-0808">Transferase</keyword>
<dbReference type="InterPro" id="IPR035595">
    <property type="entry name" value="UDP_glycos_trans_CS"/>
</dbReference>
<dbReference type="Gene3D" id="3.40.50.2000">
    <property type="entry name" value="Glycogen Phosphorylase B"/>
    <property type="match status" value="2"/>
</dbReference>
<dbReference type="Pfam" id="PF00201">
    <property type="entry name" value="UDPGT"/>
    <property type="match status" value="1"/>
</dbReference>
<evidence type="ECO:0000256" key="1">
    <source>
        <dbReference type="ARBA" id="ARBA00022676"/>
    </source>
</evidence>
<reference evidence="4" key="1">
    <citation type="submission" date="2009-08" db="EMBL/GenBank/DDBJ databases">
        <title>Annotation of Salpingoeca rosetta.</title>
        <authorList>
            <consortium name="The Broad Institute Genome Sequencing Platform"/>
            <person name="Russ C."/>
            <person name="Cuomo C."/>
            <person name="Burger G."/>
            <person name="Gray M.W."/>
            <person name="Holland P.W.H."/>
            <person name="King N."/>
            <person name="Lang F.B.F."/>
            <person name="Roger A.J."/>
            <person name="Ruiz-Trillo I."/>
            <person name="Young S.K."/>
            <person name="Zeng Q."/>
            <person name="Gargeya S."/>
            <person name="Alvarado L."/>
            <person name="Berlin A."/>
            <person name="Chapman S.B."/>
            <person name="Chen Z."/>
            <person name="Freedman E."/>
            <person name="Gellesch M."/>
            <person name="Goldberg J."/>
            <person name="Griggs A."/>
            <person name="Gujja S."/>
            <person name="Heilman E."/>
            <person name="Heiman D."/>
            <person name="Howarth C."/>
            <person name="Mehta T."/>
            <person name="Neiman D."/>
            <person name="Pearson M."/>
            <person name="Roberts A."/>
            <person name="Saif S."/>
            <person name="Shea T."/>
            <person name="Shenoy N."/>
            <person name="Sisk P."/>
            <person name="Stolte C."/>
            <person name="Sykes S."/>
            <person name="White J."/>
            <person name="Yandava C."/>
            <person name="Haas B."/>
            <person name="Nusbaum C."/>
            <person name="Birren B."/>
        </authorList>
    </citation>
    <scope>NUCLEOTIDE SEQUENCE [LARGE SCALE GENOMIC DNA]</scope>
    <source>
        <strain evidence="4">ATCC 50818</strain>
    </source>
</reference>
<dbReference type="InterPro" id="IPR050271">
    <property type="entry name" value="UDP-glycosyltransferase"/>
</dbReference>
<dbReference type="FunCoup" id="F2UBN8">
    <property type="interactions" value="688"/>
</dbReference>
<dbReference type="InParanoid" id="F2UBN8"/>
<dbReference type="KEGG" id="sre:PTSG_05600"/>
<dbReference type="GO" id="GO:0008194">
    <property type="term" value="F:UDP-glycosyltransferase activity"/>
    <property type="evidence" value="ECO:0007669"/>
    <property type="project" value="InterPro"/>
</dbReference>
<keyword evidence="1 3" id="KW-0328">Glycosyltransferase</keyword>
<dbReference type="PANTHER" id="PTHR48043">
    <property type="entry name" value="EG:EG0003.4 PROTEIN-RELATED"/>
    <property type="match status" value="1"/>
</dbReference>
<dbReference type="PROSITE" id="PS00375">
    <property type="entry name" value="UDPGT"/>
    <property type="match status" value="1"/>
</dbReference>
<dbReference type="OrthoDB" id="5835829at2759"/>
<dbReference type="RefSeq" id="XP_004993467.1">
    <property type="nucleotide sequence ID" value="XM_004993410.1"/>
</dbReference>
<dbReference type="CDD" id="cd03784">
    <property type="entry name" value="GT1_Gtf-like"/>
    <property type="match status" value="1"/>
</dbReference>
<organism evidence="5">
    <name type="scientific">Salpingoeca rosetta (strain ATCC 50818 / BSB-021)</name>
    <dbReference type="NCBI Taxonomy" id="946362"/>
    <lineage>
        <taxon>Eukaryota</taxon>
        <taxon>Choanoflagellata</taxon>
        <taxon>Craspedida</taxon>
        <taxon>Salpingoecidae</taxon>
        <taxon>Salpingoeca</taxon>
    </lineage>
</organism>
<dbReference type="InterPro" id="IPR002213">
    <property type="entry name" value="UDP_glucos_trans"/>
</dbReference>
<accession>F2UBN8</accession>
<dbReference type="PANTHER" id="PTHR48043:SF145">
    <property type="entry name" value="FI06409P-RELATED"/>
    <property type="match status" value="1"/>
</dbReference>
<gene>
    <name evidence="4" type="ORF">PTSG_05600</name>
</gene>
<dbReference type="GeneID" id="16074044"/>
<dbReference type="eggNOG" id="KOG1192">
    <property type="taxonomic scope" value="Eukaryota"/>
</dbReference>
<proteinExistence type="inferred from homology"/>
<dbReference type="STRING" id="946362.F2UBN8"/>
<protein>
    <submittedName>
        <fullName evidence="4">Uncharacterized protein</fullName>
    </submittedName>
</protein>
<sequence>MFGFPSGPSHHMVFSKVGQELKSRGHEIVFINTNLDGKHGNLDGFEVYTVESGMSTEETHALLQDMALLDPLSGWFKIFDVISRMCTAKANDAELLKLLKGCDAVVVDPNYMCSQIMAEAAGVPVNVHLSPTNFFDPFISIQYGVPIPLATVPHMGTKYSPEMTFPQRLHNAVIFAIDYYIRWFIIEPKANEFRAQLGLSGSFFKTFHNVTDVIYQTDFAFEFPRLITPSVRMVGPILPEPAVPVQDANIRDILDNAEHGVVLVSFGTIARLEDDQAEMLANAFGKLKQKVIWKFNGNRPKVADNTLLVDWVEQNNVLGHPNVRAFVAHGGANGILEAAYHGVPLIGFPLFADQVRS</sequence>
<keyword evidence="5" id="KW-1185">Reference proteome</keyword>
<evidence type="ECO:0000313" key="5">
    <source>
        <dbReference type="Proteomes" id="UP000007799"/>
    </source>
</evidence>
<dbReference type="AlphaFoldDB" id="F2UBN8"/>
<evidence type="ECO:0000313" key="4">
    <source>
        <dbReference type="EMBL" id="EGD73904.1"/>
    </source>
</evidence>
<dbReference type="Proteomes" id="UP000007799">
    <property type="component" value="Unassembled WGS sequence"/>
</dbReference>
<evidence type="ECO:0000256" key="3">
    <source>
        <dbReference type="RuleBase" id="RU003718"/>
    </source>
</evidence>
<dbReference type="EMBL" id="GL832967">
    <property type="protein sequence ID" value="EGD73904.1"/>
    <property type="molecule type" value="Genomic_DNA"/>
</dbReference>
<evidence type="ECO:0000256" key="2">
    <source>
        <dbReference type="ARBA" id="ARBA00022679"/>
    </source>
</evidence>
<comment type="similarity">
    <text evidence="3">Belongs to the UDP-glycosyltransferase family.</text>
</comment>
<dbReference type="SUPFAM" id="SSF53756">
    <property type="entry name" value="UDP-Glycosyltransferase/glycogen phosphorylase"/>
    <property type="match status" value="1"/>
</dbReference>